<protein>
    <submittedName>
        <fullName evidence="1">Uncharacterized protein</fullName>
    </submittedName>
</protein>
<accession>A0AAD5SC27</accession>
<dbReference type="EMBL" id="JADGJD010000475">
    <property type="protein sequence ID" value="KAJ3050764.1"/>
    <property type="molecule type" value="Genomic_DNA"/>
</dbReference>
<evidence type="ECO:0000313" key="1">
    <source>
        <dbReference type="EMBL" id="KAJ3050764.1"/>
    </source>
</evidence>
<dbReference type="Proteomes" id="UP001212841">
    <property type="component" value="Unassembled WGS sequence"/>
</dbReference>
<evidence type="ECO:0000313" key="2">
    <source>
        <dbReference type="Proteomes" id="UP001212841"/>
    </source>
</evidence>
<organism evidence="1 2">
    <name type="scientific">Rhizophlyctis rosea</name>
    <dbReference type="NCBI Taxonomy" id="64517"/>
    <lineage>
        <taxon>Eukaryota</taxon>
        <taxon>Fungi</taxon>
        <taxon>Fungi incertae sedis</taxon>
        <taxon>Chytridiomycota</taxon>
        <taxon>Chytridiomycota incertae sedis</taxon>
        <taxon>Chytridiomycetes</taxon>
        <taxon>Rhizophlyctidales</taxon>
        <taxon>Rhizophlyctidaceae</taxon>
        <taxon>Rhizophlyctis</taxon>
    </lineage>
</organism>
<keyword evidence="2" id="KW-1185">Reference proteome</keyword>
<dbReference type="AlphaFoldDB" id="A0AAD5SC27"/>
<proteinExistence type="predicted"/>
<sequence>MWASMFSRTTASPFTKNLFSTERPIRDAPVDFSSPVADIIAIYLAKNSPKEHITVPKTAETIFATSEHPILDGPSLIPRIFNRIPLEQYPTFANTIFPKYLHFMDSLSAGINTPINFAGSANGDLVGADDFSDLIVIKDPHVYVADDALQWWRSHMEEWTEEEGLDELEVDKRALLERIENGTWSYAMHFRVWGNEREQKIVLISAAEDVCEVFMDMY</sequence>
<gene>
    <name evidence="1" type="ORF">HK097_008246</name>
</gene>
<comment type="caution">
    <text evidence="1">The sequence shown here is derived from an EMBL/GenBank/DDBJ whole genome shotgun (WGS) entry which is preliminary data.</text>
</comment>
<reference evidence="1" key="1">
    <citation type="submission" date="2020-05" db="EMBL/GenBank/DDBJ databases">
        <title>Phylogenomic resolution of chytrid fungi.</title>
        <authorList>
            <person name="Stajich J.E."/>
            <person name="Amses K."/>
            <person name="Simmons R."/>
            <person name="Seto K."/>
            <person name="Myers J."/>
            <person name="Bonds A."/>
            <person name="Quandt C.A."/>
            <person name="Barry K."/>
            <person name="Liu P."/>
            <person name="Grigoriev I."/>
            <person name="Longcore J.E."/>
            <person name="James T.Y."/>
        </authorList>
    </citation>
    <scope>NUCLEOTIDE SEQUENCE</scope>
    <source>
        <strain evidence="1">JEL0318</strain>
    </source>
</reference>
<name>A0AAD5SC27_9FUNG</name>